<dbReference type="PANTHER" id="PTHR45967:SF28">
    <property type="entry name" value="BASIC-LEUCINE ZIPPER (BZIP) TRANSCRIPTION FACTOR FAMILY PROTEIN"/>
    <property type="match status" value="1"/>
</dbReference>
<dbReference type="PANTHER" id="PTHR45967">
    <property type="entry name" value="G-BOX-BINDING FACTOR 3-RELATED"/>
    <property type="match status" value="1"/>
</dbReference>
<evidence type="ECO:0000256" key="8">
    <source>
        <dbReference type="SAM" id="MobiDB-lite"/>
    </source>
</evidence>
<keyword evidence="7" id="KW-0175">Coiled coil</keyword>
<evidence type="ECO:0000256" key="7">
    <source>
        <dbReference type="SAM" id="Coils"/>
    </source>
</evidence>
<evidence type="ECO:0000313" key="11">
    <source>
        <dbReference type="Proteomes" id="UP001165190"/>
    </source>
</evidence>
<dbReference type="SMART" id="SM00338">
    <property type="entry name" value="BRLZ"/>
    <property type="match status" value="1"/>
</dbReference>
<feature type="domain" description="BZIP" evidence="9">
    <location>
        <begin position="140"/>
        <end position="204"/>
    </location>
</feature>
<dbReference type="Proteomes" id="UP001165190">
    <property type="component" value="Unassembled WGS sequence"/>
</dbReference>
<dbReference type="GO" id="GO:0005634">
    <property type="term" value="C:nucleus"/>
    <property type="evidence" value="ECO:0007669"/>
    <property type="project" value="UniProtKB-SubCell"/>
</dbReference>
<feature type="coiled-coil region" evidence="7">
    <location>
        <begin position="160"/>
        <end position="194"/>
    </location>
</feature>
<name>A0A9W7IKK8_HIBTR</name>
<evidence type="ECO:0000256" key="3">
    <source>
        <dbReference type="ARBA" id="ARBA00023015"/>
    </source>
</evidence>
<keyword evidence="5" id="KW-0804">Transcription</keyword>
<organism evidence="10 11">
    <name type="scientific">Hibiscus trionum</name>
    <name type="common">Flower of an hour</name>
    <dbReference type="NCBI Taxonomy" id="183268"/>
    <lineage>
        <taxon>Eukaryota</taxon>
        <taxon>Viridiplantae</taxon>
        <taxon>Streptophyta</taxon>
        <taxon>Embryophyta</taxon>
        <taxon>Tracheophyta</taxon>
        <taxon>Spermatophyta</taxon>
        <taxon>Magnoliopsida</taxon>
        <taxon>eudicotyledons</taxon>
        <taxon>Gunneridae</taxon>
        <taxon>Pentapetalae</taxon>
        <taxon>rosids</taxon>
        <taxon>malvids</taxon>
        <taxon>Malvales</taxon>
        <taxon>Malvaceae</taxon>
        <taxon>Malvoideae</taxon>
        <taxon>Hibiscus</taxon>
    </lineage>
</organism>
<evidence type="ECO:0000256" key="6">
    <source>
        <dbReference type="ARBA" id="ARBA00023242"/>
    </source>
</evidence>
<evidence type="ECO:0000256" key="1">
    <source>
        <dbReference type="ARBA" id="ARBA00004123"/>
    </source>
</evidence>
<dbReference type="GO" id="GO:0043565">
    <property type="term" value="F:sequence-specific DNA binding"/>
    <property type="evidence" value="ECO:0007669"/>
    <property type="project" value="InterPro"/>
</dbReference>
<dbReference type="InterPro" id="IPR045314">
    <property type="entry name" value="bZIP_plant_GBF1"/>
</dbReference>
<dbReference type="AlphaFoldDB" id="A0A9W7IKK8"/>
<evidence type="ECO:0000256" key="4">
    <source>
        <dbReference type="ARBA" id="ARBA00023125"/>
    </source>
</evidence>
<dbReference type="GO" id="GO:0003700">
    <property type="term" value="F:DNA-binding transcription factor activity"/>
    <property type="evidence" value="ECO:0007669"/>
    <property type="project" value="InterPro"/>
</dbReference>
<reference evidence="10" key="1">
    <citation type="submission" date="2023-05" db="EMBL/GenBank/DDBJ databases">
        <title>Genome and transcriptome analyses reveal genes involved in the formation of fine ridges on petal epidermal cells in Hibiscus trionum.</title>
        <authorList>
            <person name="Koshimizu S."/>
            <person name="Masuda S."/>
            <person name="Ishii T."/>
            <person name="Shirasu K."/>
            <person name="Hoshino A."/>
            <person name="Arita M."/>
        </authorList>
    </citation>
    <scope>NUCLEOTIDE SEQUENCE</scope>
    <source>
        <strain evidence="10">Hamamatsu line</strain>
    </source>
</reference>
<protein>
    <submittedName>
        <fullName evidence="10">BZIP TF 62</fullName>
    </submittedName>
</protein>
<comment type="caution">
    <text evidence="10">The sequence shown here is derived from an EMBL/GenBank/DDBJ whole genome shotgun (WGS) entry which is preliminary data.</text>
</comment>
<feature type="region of interest" description="Disordered" evidence="8">
    <location>
        <begin position="57"/>
        <end position="78"/>
    </location>
</feature>
<dbReference type="InterPro" id="IPR044827">
    <property type="entry name" value="GBF-like"/>
</dbReference>
<evidence type="ECO:0000256" key="5">
    <source>
        <dbReference type="ARBA" id="ARBA00023163"/>
    </source>
</evidence>
<keyword evidence="3" id="KW-0805">Transcription regulation</keyword>
<comment type="subcellular location">
    <subcellularLocation>
        <location evidence="1">Nucleus</location>
    </subcellularLocation>
</comment>
<keyword evidence="11" id="KW-1185">Reference proteome</keyword>
<keyword evidence="6" id="KW-0539">Nucleus</keyword>
<dbReference type="EMBL" id="BSYR01000028">
    <property type="protein sequence ID" value="GMI96655.1"/>
    <property type="molecule type" value="Genomic_DNA"/>
</dbReference>
<keyword evidence="4" id="KW-0238">DNA-binding</keyword>
<evidence type="ECO:0000259" key="9">
    <source>
        <dbReference type="SMART" id="SM00338"/>
    </source>
</evidence>
<proteinExistence type="inferred from homology"/>
<accession>A0A9W7IKK8</accession>
<dbReference type="OrthoDB" id="1928614at2759"/>
<dbReference type="CDD" id="cd14702">
    <property type="entry name" value="bZIP_plant_GBF1"/>
    <property type="match status" value="1"/>
</dbReference>
<comment type="similarity">
    <text evidence="2">Belongs to the bZIP family.</text>
</comment>
<gene>
    <name evidence="10" type="ORF">HRI_003334800</name>
</gene>
<sequence length="472" mass="52027">MASTVGEVAADEEAVATDLKDMEAAEILAAFTHSKNRDAVSVGLELASKWGCKGKRVRKRVSTSESPPSDIGLKSVDPVQSGSDLAEVGYSRRVSTGNVALVKPVKVEKKAEPVKSSPACVAKYLSGDRRRSRQNLTEAEKEERRLCRILANRESARQTIRRRQALCENLTLKVADLTRENENLKRAKELALKEYLSQESTNKNLKAEMAKAVKADKVEAPGEVKLAHQISGPSRNHPFLFYNERPFAPFWWPSIVQSQCGQQNALFVSSSISPPTYGMLDSSHDRENPGNVNGPNSPLYVVPYPWFFSLPDHGNGLHPHPSGGLNNIKDEATVNNGLHPSLPIEDEKEAYGSLEASSNNMNCTPVRSPPDGGGQCIRFHVKEEVIALTPPCSAGTTFVEELDIKPDHVINTETSPIRACHIKGALPEQNRESINSMSKEVQEAVTAAEARRRRKEFIKLKHLQGRQCQVQQ</sequence>
<evidence type="ECO:0000256" key="2">
    <source>
        <dbReference type="ARBA" id="ARBA00007163"/>
    </source>
</evidence>
<dbReference type="InterPro" id="IPR004827">
    <property type="entry name" value="bZIP"/>
</dbReference>
<evidence type="ECO:0000313" key="10">
    <source>
        <dbReference type="EMBL" id="GMI96655.1"/>
    </source>
</evidence>